<protein>
    <recommendedName>
        <fullName evidence="4">N-acetylmuramoyl-L-alanine amidase</fullName>
    </recommendedName>
</protein>
<dbReference type="Proteomes" id="UP000095598">
    <property type="component" value="Unassembled WGS sequence"/>
</dbReference>
<keyword evidence="1" id="KW-1133">Transmembrane helix</keyword>
<name>A0A173UPG0_ANAHA</name>
<keyword evidence="1" id="KW-0812">Transmembrane</keyword>
<keyword evidence="1" id="KW-0472">Membrane</keyword>
<dbReference type="RefSeq" id="WP_242855548.1">
    <property type="nucleotide sequence ID" value="NZ_CYXT01000030.1"/>
</dbReference>
<evidence type="ECO:0000256" key="1">
    <source>
        <dbReference type="SAM" id="Phobius"/>
    </source>
</evidence>
<evidence type="ECO:0008006" key="4">
    <source>
        <dbReference type="Google" id="ProtNLM"/>
    </source>
</evidence>
<reference evidence="2 3" key="1">
    <citation type="submission" date="2015-09" db="EMBL/GenBank/DDBJ databases">
        <authorList>
            <consortium name="Pathogen Informatics"/>
        </authorList>
    </citation>
    <scope>NUCLEOTIDE SEQUENCE [LARGE SCALE GENOMIC DNA]</scope>
    <source>
        <strain evidence="2 3">2789STDY5608868</strain>
    </source>
</reference>
<feature type="transmembrane region" description="Helical" evidence="1">
    <location>
        <begin position="7"/>
        <end position="30"/>
    </location>
</feature>
<evidence type="ECO:0000313" key="3">
    <source>
        <dbReference type="Proteomes" id="UP000095598"/>
    </source>
</evidence>
<gene>
    <name evidence="2" type="ORF">ERS852425_03001</name>
</gene>
<accession>A0A173UPG0</accession>
<sequence>MNQQHRFIFWGVLLIVVLLSVSSITFPIFVAQTIKNQNVICIDAGHGGCR</sequence>
<dbReference type="EMBL" id="CYXT01000030">
    <property type="protein sequence ID" value="CUN15885.1"/>
    <property type="molecule type" value="Genomic_DNA"/>
</dbReference>
<proteinExistence type="predicted"/>
<dbReference type="AlphaFoldDB" id="A0A173UPG0"/>
<evidence type="ECO:0000313" key="2">
    <source>
        <dbReference type="EMBL" id="CUN15885.1"/>
    </source>
</evidence>
<organism evidence="2 3">
    <name type="scientific">Anaerostipes hadrus</name>
    <dbReference type="NCBI Taxonomy" id="649756"/>
    <lineage>
        <taxon>Bacteria</taxon>
        <taxon>Bacillati</taxon>
        <taxon>Bacillota</taxon>
        <taxon>Clostridia</taxon>
        <taxon>Lachnospirales</taxon>
        <taxon>Lachnospiraceae</taxon>
        <taxon>Anaerostipes</taxon>
    </lineage>
</organism>